<dbReference type="InterPro" id="IPR036249">
    <property type="entry name" value="Thioredoxin-like_sf"/>
</dbReference>
<name>A0ABN1IQP3_9CLOT</name>
<dbReference type="InterPro" id="IPR050455">
    <property type="entry name" value="Tpx_Peroxidase_subfamily"/>
</dbReference>
<dbReference type="InterPro" id="IPR002065">
    <property type="entry name" value="TPX"/>
</dbReference>
<evidence type="ECO:0000256" key="6">
    <source>
        <dbReference type="HAMAP-Rule" id="MF_00269"/>
    </source>
</evidence>
<gene>
    <name evidence="6 8" type="primary">tpx</name>
    <name evidence="8" type="ORF">GCM10008905_07530</name>
</gene>
<proteinExistence type="inferred from homology"/>
<dbReference type="HAMAP" id="MF_00269">
    <property type="entry name" value="Tpx"/>
    <property type="match status" value="1"/>
</dbReference>
<dbReference type="RefSeq" id="WP_343766814.1">
    <property type="nucleotide sequence ID" value="NZ_BAAACF010000001.1"/>
</dbReference>
<dbReference type="PROSITE" id="PS01265">
    <property type="entry name" value="TPX"/>
    <property type="match status" value="1"/>
</dbReference>
<evidence type="ECO:0000256" key="2">
    <source>
        <dbReference type="ARBA" id="ARBA00022862"/>
    </source>
</evidence>
<feature type="domain" description="Thioredoxin" evidence="7">
    <location>
        <begin position="17"/>
        <end position="164"/>
    </location>
</feature>
<dbReference type="EC" id="1.11.1.24" evidence="6"/>
<sequence>MIIKFNGSPLNLEGNILKVGDTAPDFVAIDKDLKEVSFKDTKGIRILLTVPSLDTPVCDLETRTFNEKATAHANVSIYTLSMDLPFAQARWCAAHGIKNVVTLSDFKDRLVGKNYGTYIKELGLLTRAAFVIDSNNKIVYVEYLDEITEQPNYNAILKAASEAK</sequence>
<accession>A0ABN1IQP3</accession>
<keyword evidence="2 6" id="KW-0049">Antioxidant</keyword>
<dbReference type="SUPFAM" id="SSF52833">
    <property type="entry name" value="Thioredoxin-like"/>
    <property type="match status" value="1"/>
</dbReference>
<comment type="function">
    <text evidence="6">Thiol-specific peroxidase that catalyzes the reduction of hydrogen peroxide and organic hydroperoxides to water and alcohols, respectively. Plays a role in cell protection against oxidative stress by detoxifying peroxides.</text>
</comment>
<comment type="caution">
    <text evidence="8">The sequence shown here is derived from an EMBL/GenBank/DDBJ whole genome shotgun (WGS) entry which is preliminary data.</text>
</comment>
<keyword evidence="3 6" id="KW-0560">Oxidoreductase</keyword>
<keyword evidence="5 6" id="KW-0676">Redox-active center</keyword>
<comment type="subunit">
    <text evidence="6">Homodimer.</text>
</comment>
<evidence type="ECO:0000256" key="4">
    <source>
        <dbReference type="ARBA" id="ARBA00023157"/>
    </source>
</evidence>
<dbReference type="InterPro" id="IPR013766">
    <property type="entry name" value="Thioredoxin_domain"/>
</dbReference>
<evidence type="ECO:0000256" key="1">
    <source>
        <dbReference type="ARBA" id="ARBA00022559"/>
    </source>
</evidence>
<evidence type="ECO:0000313" key="9">
    <source>
        <dbReference type="Proteomes" id="UP001500339"/>
    </source>
</evidence>
<keyword evidence="4 6" id="KW-1015">Disulfide bond</keyword>
<dbReference type="Gene3D" id="3.40.30.10">
    <property type="entry name" value="Glutaredoxin"/>
    <property type="match status" value="1"/>
</dbReference>
<dbReference type="PROSITE" id="PS51352">
    <property type="entry name" value="THIOREDOXIN_2"/>
    <property type="match status" value="1"/>
</dbReference>
<dbReference type="CDD" id="cd03014">
    <property type="entry name" value="PRX_Atyp2cys"/>
    <property type="match status" value="1"/>
</dbReference>
<dbReference type="EMBL" id="BAAACF010000001">
    <property type="protein sequence ID" value="GAA0719448.1"/>
    <property type="molecule type" value="Genomic_DNA"/>
</dbReference>
<feature type="disulfide bond" description="Redox-active" evidence="6">
    <location>
        <begin position="58"/>
        <end position="92"/>
    </location>
</feature>
<dbReference type="InterPro" id="IPR013740">
    <property type="entry name" value="Redoxin"/>
</dbReference>
<dbReference type="NCBIfam" id="NF001808">
    <property type="entry name" value="PRK00522.1"/>
    <property type="match status" value="1"/>
</dbReference>
<dbReference type="PANTHER" id="PTHR43110:SF1">
    <property type="entry name" value="THIOL PEROXIDASE"/>
    <property type="match status" value="1"/>
</dbReference>
<dbReference type="GO" id="GO:0004601">
    <property type="term" value="F:peroxidase activity"/>
    <property type="evidence" value="ECO:0007669"/>
    <property type="project" value="UniProtKB-KW"/>
</dbReference>
<evidence type="ECO:0000256" key="5">
    <source>
        <dbReference type="ARBA" id="ARBA00023284"/>
    </source>
</evidence>
<comment type="catalytic activity">
    <reaction evidence="6">
        <text>a hydroperoxide + [thioredoxin]-dithiol = an alcohol + [thioredoxin]-disulfide + H2O</text>
        <dbReference type="Rhea" id="RHEA:62620"/>
        <dbReference type="Rhea" id="RHEA-COMP:10698"/>
        <dbReference type="Rhea" id="RHEA-COMP:10700"/>
        <dbReference type="ChEBI" id="CHEBI:15377"/>
        <dbReference type="ChEBI" id="CHEBI:29950"/>
        <dbReference type="ChEBI" id="CHEBI:30879"/>
        <dbReference type="ChEBI" id="CHEBI:35924"/>
        <dbReference type="ChEBI" id="CHEBI:50058"/>
        <dbReference type="EC" id="1.11.1.24"/>
    </reaction>
</comment>
<keyword evidence="1 6" id="KW-0575">Peroxidase</keyword>
<keyword evidence="9" id="KW-1185">Reference proteome</keyword>
<organism evidence="8 9">
    <name type="scientific">Clostridium malenominatum</name>
    <dbReference type="NCBI Taxonomy" id="1539"/>
    <lineage>
        <taxon>Bacteria</taxon>
        <taxon>Bacillati</taxon>
        <taxon>Bacillota</taxon>
        <taxon>Clostridia</taxon>
        <taxon>Eubacteriales</taxon>
        <taxon>Clostridiaceae</taxon>
        <taxon>Clostridium</taxon>
    </lineage>
</organism>
<dbReference type="PANTHER" id="PTHR43110">
    <property type="entry name" value="THIOL PEROXIDASE"/>
    <property type="match status" value="1"/>
</dbReference>
<reference evidence="8 9" key="1">
    <citation type="journal article" date="2019" name="Int. J. Syst. Evol. Microbiol.">
        <title>The Global Catalogue of Microorganisms (GCM) 10K type strain sequencing project: providing services to taxonomists for standard genome sequencing and annotation.</title>
        <authorList>
            <consortium name="The Broad Institute Genomics Platform"/>
            <consortium name="The Broad Institute Genome Sequencing Center for Infectious Disease"/>
            <person name="Wu L."/>
            <person name="Ma J."/>
        </authorList>
    </citation>
    <scope>NUCLEOTIDE SEQUENCE [LARGE SCALE GENOMIC DNA]</scope>
    <source>
        <strain evidence="8 9">JCM 1405</strain>
    </source>
</reference>
<evidence type="ECO:0000256" key="3">
    <source>
        <dbReference type="ARBA" id="ARBA00023002"/>
    </source>
</evidence>
<comment type="miscellaneous">
    <text evidence="6">The active site is a conserved redox-active cysteine residue, the peroxidatic cysteine (C(P)), which makes the nucleophilic attack on the peroxide substrate. The peroxide oxidizes the C(P)-SH to cysteine sulfenic acid (C(P)-SOH), which then reacts with another cysteine residue, the resolving cysteine (C(R)), to form a disulfide bridge. The disulfide is subsequently reduced by an appropriate electron donor to complete the catalytic cycle. In this atypical 2-Cys peroxiredoxin, C(R) is present in the same subunit to form an intramolecular disulfide. The disulfide is subsequently reduced by thioredoxin.</text>
</comment>
<evidence type="ECO:0000313" key="8">
    <source>
        <dbReference type="EMBL" id="GAA0719448.1"/>
    </source>
</evidence>
<evidence type="ECO:0000259" key="7">
    <source>
        <dbReference type="PROSITE" id="PS51352"/>
    </source>
</evidence>
<feature type="active site" description="Cysteine sulfenic acid (-SOH) intermediate" evidence="6">
    <location>
        <position position="58"/>
    </location>
</feature>
<protein>
    <recommendedName>
        <fullName evidence="6">Thiol peroxidase</fullName>
        <shortName evidence="6">Tpx</shortName>
        <ecNumber evidence="6">1.11.1.24</ecNumber>
    </recommendedName>
    <alternativeName>
        <fullName evidence="6">Peroxiredoxin tpx</fullName>
        <shortName evidence="6">Prx</shortName>
    </alternativeName>
    <alternativeName>
        <fullName evidence="6">Thioredoxin peroxidase</fullName>
    </alternativeName>
    <alternativeName>
        <fullName evidence="6">Thioredoxin-dependent peroxiredoxin</fullName>
    </alternativeName>
</protein>
<comment type="similarity">
    <text evidence="6">Belongs to the peroxiredoxin family. Tpx subfamily.</text>
</comment>
<dbReference type="Proteomes" id="UP001500339">
    <property type="component" value="Unassembled WGS sequence"/>
</dbReference>
<dbReference type="Pfam" id="PF08534">
    <property type="entry name" value="Redoxin"/>
    <property type="match status" value="1"/>
</dbReference>
<dbReference type="InterPro" id="IPR018219">
    <property type="entry name" value="Tpx_CS"/>
</dbReference>